<accession>A0AAV2L6B5</accession>
<gene>
    <name evidence="1" type="ORF">KC01_LOCUS24788</name>
</gene>
<dbReference type="EMBL" id="OZ035842">
    <property type="protein sequence ID" value="CAL1596081.1"/>
    <property type="molecule type" value="Genomic_DNA"/>
</dbReference>
<dbReference type="Proteomes" id="UP001497482">
    <property type="component" value="Chromosome 20"/>
</dbReference>
<dbReference type="AlphaFoldDB" id="A0AAV2L6B5"/>
<evidence type="ECO:0000313" key="2">
    <source>
        <dbReference type="Proteomes" id="UP001497482"/>
    </source>
</evidence>
<evidence type="ECO:0000313" key="1">
    <source>
        <dbReference type="EMBL" id="CAL1596081.1"/>
    </source>
</evidence>
<organism evidence="1 2">
    <name type="scientific">Knipowitschia caucasica</name>
    <name type="common">Caucasian dwarf goby</name>
    <name type="synonym">Pomatoschistus caucasicus</name>
    <dbReference type="NCBI Taxonomy" id="637954"/>
    <lineage>
        <taxon>Eukaryota</taxon>
        <taxon>Metazoa</taxon>
        <taxon>Chordata</taxon>
        <taxon>Craniata</taxon>
        <taxon>Vertebrata</taxon>
        <taxon>Euteleostomi</taxon>
        <taxon>Actinopterygii</taxon>
        <taxon>Neopterygii</taxon>
        <taxon>Teleostei</taxon>
        <taxon>Neoteleostei</taxon>
        <taxon>Acanthomorphata</taxon>
        <taxon>Gobiaria</taxon>
        <taxon>Gobiiformes</taxon>
        <taxon>Gobioidei</taxon>
        <taxon>Gobiidae</taxon>
        <taxon>Gobiinae</taxon>
        <taxon>Knipowitschia</taxon>
    </lineage>
</organism>
<reference evidence="1 2" key="1">
    <citation type="submission" date="2024-04" db="EMBL/GenBank/DDBJ databases">
        <authorList>
            <person name="Waldvogel A.-M."/>
            <person name="Schoenle A."/>
        </authorList>
    </citation>
    <scope>NUCLEOTIDE SEQUENCE [LARGE SCALE GENOMIC DNA]</scope>
</reference>
<proteinExistence type="predicted"/>
<keyword evidence="2" id="KW-1185">Reference proteome</keyword>
<name>A0AAV2L6B5_KNICA</name>
<protein>
    <submittedName>
        <fullName evidence="1">Uncharacterized protein</fullName>
    </submittedName>
</protein>
<sequence>MLGILNSIYQEPPCQTVEQRGKAAVIGGPVEHRLTDDGSISPPPTYVLTDTWGCSARLLPHARARRKALGRSVKRARVDDWLPPRQLCSGRQSPRTGVMGLGVPY</sequence>